<comment type="caution">
    <text evidence="2">The sequence shown here is derived from an EMBL/GenBank/DDBJ whole genome shotgun (WGS) entry which is preliminary data.</text>
</comment>
<evidence type="ECO:0000256" key="1">
    <source>
        <dbReference type="SAM" id="Phobius"/>
    </source>
</evidence>
<keyword evidence="4" id="KW-1185">Reference proteome</keyword>
<dbReference type="OrthoDB" id="5573786at2"/>
<accession>A0A177P1D5</accession>
<feature type="transmembrane region" description="Helical" evidence="1">
    <location>
        <begin position="6"/>
        <end position="23"/>
    </location>
</feature>
<organism evidence="2 5">
    <name type="scientific">Methylomonas koyamae</name>
    <dbReference type="NCBI Taxonomy" id="702114"/>
    <lineage>
        <taxon>Bacteria</taxon>
        <taxon>Pseudomonadati</taxon>
        <taxon>Pseudomonadota</taxon>
        <taxon>Gammaproteobacteria</taxon>
        <taxon>Methylococcales</taxon>
        <taxon>Methylococcaceae</taxon>
        <taxon>Methylomonas</taxon>
    </lineage>
</organism>
<evidence type="ECO:0000313" key="2">
    <source>
        <dbReference type="EMBL" id="OAI20248.1"/>
    </source>
</evidence>
<gene>
    <name evidence="3" type="ORF">A1356_16595</name>
    <name evidence="2" type="ORF">A1507_05480</name>
</gene>
<dbReference type="EMBL" id="LUUJ01000034">
    <property type="protein sequence ID" value="OAI20248.1"/>
    <property type="molecule type" value="Genomic_DNA"/>
</dbReference>
<reference evidence="2 5" key="2">
    <citation type="submission" date="2016-03" db="EMBL/GenBank/DDBJ databases">
        <authorList>
            <person name="Ploux O."/>
        </authorList>
    </citation>
    <scope>NUCLEOTIDE SEQUENCE [LARGE SCALE GENOMIC DNA]</scope>
    <source>
        <strain evidence="2 5">R-45378</strain>
    </source>
</reference>
<dbReference type="KEGG" id="mko:MKLM6_0884"/>
<proteinExistence type="predicted"/>
<dbReference type="RefSeq" id="WP_054762151.1">
    <property type="nucleotide sequence ID" value="NZ_AP019777.1"/>
</dbReference>
<dbReference type="Proteomes" id="UP000077857">
    <property type="component" value="Unassembled WGS sequence"/>
</dbReference>
<keyword evidence="1" id="KW-0812">Transmembrane</keyword>
<keyword evidence="1" id="KW-1133">Transmembrane helix</keyword>
<protein>
    <submittedName>
        <fullName evidence="2">Uncharacterized protein</fullName>
    </submittedName>
</protein>
<evidence type="ECO:0000313" key="3">
    <source>
        <dbReference type="EMBL" id="OAI24117.1"/>
    </source>
</evidence>
<evidence type="ECO:0000313" key="4">
    <source>
        <dbReference type="Proteomes" id="UP000077734"/>
    </source>
</evidence>
<reference evidence="3 4" key="1">
    <citation type="submission" date="2016-03" db="EMBL/GenBank/DDBJ databases">
        <authorList>
            <person name="Heylen K."/>
            <person name="De Vos P."/>
            <person name="Vekeman B."/>
        </authorList>
    </citation>
    <scope>NUCLEOTIDE SEQUENCE [LARGE SCALE GENOMIC DNA]</scope>
    <source>
        <strain evidence="3 4">R-49807</strain>
    </source>
</reference>
<dbReference type="AlphaFoldDB" id="A0A177P1D5"/>
<keyword evidence="1" id="KW-0472">Membrane</keyword>
<dbReference type="EMBL" id="LUUL01000094">
    <property type="protein sequence ID" value="OAI24117.1"/>
    <property type="molecule type" value="Genomic_DNA"/>
</dbReference>
<sequence>MFPDILQSAIVGMMVAIPTIVVYKKAGLHPAWAALVFLPVFGLLLVFLQLAFQGWPNLRQER</sequence>
<name>A0A177P1D5_9GAMM</name>
<evidence type="ECO:0000313" key="5">
    <source>
        <dbReference type="Proteomes" id="UP000077857"/>
    </source>
</evidence>
<feature type="transmembrane region" description="Helical" evidence="1">
    <location>
        <begin position="30"/>
        <end position="52"/>
    </location>
</feature>
<dbReference type="Proteomes" id="UP000077734">
    <property type="component" value="Unassembled WGS sequence"/>
</dbReference>